<comment type="caution">
    <text evidence="3">The sequence shown here is derived from an EMBL/GenBank/DDBJ whole genome shotgun (WGS) entry which is preliminary data.</text>
</comment>
<reference evidence="3" key="1">
    <citation type="submission" date="2021-04" db="EMBL/GenBank/DDBJ databases">
        <title>Proteiniclasticum sedimins sp. nov., an obligate anaerobic bacterium isolated from anaerobic sludge.</title>
        <authorList>
            <person name="Liu J."/>
        </authorList>
    </citation>
    <scope>NUCLEOTIDE SEQUENCE</scope>
    <source>
        <strain evidence="3">BAD-10</strain>
    </source>
</reference>
<evidence type="ECO:0000313" key="4">
    <source>
        <dbReference type="Proteomes" id="UP000675379"/>
    </source>
</evidence>
<dbReference type="EMBL" id="JAGSCS010000002">
    <property type="protein sequence ID" value="MBR0575265.1"/>
    <property type="molecule type" value="Genomic_DNA"/>
</dbReference>
<feature type="domain" description="TadE-like" evidence="2">
    <location>
        <begin position="13"/>
        <end position="55"/>
    </location>
</feature>
<keyword evidence="4" id="KW-1185">Reference proteome</keyword>
<name>A0A941CMG1_9CLOT</name>
<gene>
    <name evidence="3" type="ORF">KCG48_02815</name>
</gene>
<evidence type="ECO:0000256" key="1">
    <source>
        <dbReference type="SAM" id="Phobius"/>
    </source>
</evidence>
<evidence type="ECO:0000259" key="2">
    <source>
        <dbReference type="Pfam" id="PF07811"/>
    </source>
</evidence>
<dbReference type="Proteomes" id="UP000675379">
    <property type="component" value="Unassembled WGS sequence"/>
</dbReference>
<dbReference type="AlphaFoldDB" id="A0A941CMG1"/>
<proteinExistence type="predicted"/>
<evidence type="ECO:0000313" key="3">
    <source>
        <dbReference type="EMBL" id="MBR0575265.1"/>
    </source>
</evidence>
<feature type="transmembrane region" description="Helical" evidence="1">
    <location>
        <begin position="21"/>
        <end position="40"/>
    </location>
</feature>
<accession>A0A941CMG1</accession>
<dbReference type="Pfam" id="PF07811">
    <property type="entry name" value="TadE"/>
    <property type="match status" value="1"/>
</dbReference>
<dbReference type="RefSeq" id="WP_211799775.1">
    <property type="nucleotide sequence ID" value="NZ_JAGSCS010000002.1"/>
</dbReference>
<keyword evidence="1" id="KW-0812">Transmembrane</keyword>
<keyword evidence="1" id="KW-1133">Transmembrane helix</keyword>
<protein>
    <submittedName>
        <fullName evidence="3">Pilus assembly protein</fullName>
    </submittedName>
</protein>
<dbReference type="InterPro" id="IPR012495">
    <property type="entry name" value="TadE-like_dom"/>
</dbReference>
<sequence length="141" mass="15411">MNKTKKLFKREQGQSLVEFALVLPVLMLILLGIIEFGWMFNAKITLTSAAREAARVYAIHGNDTTLINKAVTDATKDLIIEGSLTITPKALTTMPTSDGKNSIKMAKVEISGNIKPLVGFIITSNVNMKAEASMRVEYVVP</sequence>
<keyword evidence="1" id="KW-0472">Membrane</keyword>
<organism evidence="3 4">
    <name type="scientific">Proteiniclasticum sediminis</name>
    <dbReference type="NCBI Taxonomy" id="2804028"/>
    <lineage>
        <taxon>Bacteria</taxon>
        <taxon>Bacillati</taxon>
        <taxon>Bacillota</taxon>
        <taxon>Clostridia</taxon>
        <taxon>Eubacteriales</taxon>
        <taxon>Clostridiaceae</taxon>
        <taxon>Proteiniclasticum</taxon>
    </lineage>
</organism>